<reference evidence="2 3" key="1">
    <citation type="submission" date="2020-10" db="EMBL/GenBank/DDBJ databases">
        <title>Ca. Dormibacterota MAGs.</title>
        <authorList>
            <person name="Montgomery K."/>
        </authorList>
    </citation>
    <scope>NUCLEOTIDE SEQUENCE [LARGE SCALE GENOMIC DNA]</scope>
    <source>
        <strain evidence="2">Mitchell_Peninsula_5</strain>
    </source>
</reference>
<evidence type="ECO:0000313" key="2">
    <source>
        <dbReference type="EMBL" id="MBJ7610302.1"/>
    </source>
</evidence>
<dbReference type="PANTHER" id="PTHR43591:SF24">
    <property type="entry name" value="2-METHOXY-6-POLYPRENYL-1,4-BENZOQUINOL METHYLASE, MITOCHONDRIAL"/>
    <property type="match status" value="1"/>
</dbReference>
<dbReference type="PANTHER" id="PTHR43591">
    <property type="entry name" value="METHYLTRANSFERASE"/>
    <property type="match status" value="1"/>
</dbReference>
<keyword evidence="2" id="KW-0808">Transferase</keyword>
<dbReference type="GO" id="GO:0008757">
    <property type="term" value="F:S-adenosylmethionine-dependent methyltransferase activity"/>
    <property type="evidence" value="ECO:0007669"/>
    <property type="project" value="InterPro"/>
</dbReference>
<name>A0A934KMB6_9BACT</name>
<dbReference type="GO" id="GO:0032259">
    <property type="term" value="P:methylation"/>
    <property type="evidence" value="ECO:0007669"/>
    <property type="project" value="UniProtKB-KW"/>
</dbReference>
<proteinExistence type="predicted"/>
<dbReference type="AlphaFoldDB" id="A0A934KMB6"/>
<accession>A0A934KMB6</accession>
<protein>
    <submittedName>
        <fullName evidence="2">Class I SAM-dependent methyltransferase</fullName>
    </submittedName>
</protein>
<dbReference type="CDD" id="cd02440">
    <property type="entry name" value="AdoMet_MTases"/>
    <property type="match status" value="1"/>
</dbReference>
<keyword evidence="2" id="KW-0489">Methyltransferase</keyword>
<evidence type="ECO:0000313" key="3">
    <source>
        <dbReference type="Proteomes" id="UP000614410"/>
    </source>
</evidence>
<dbReference type="Pfam" id="PF08241">
    <property type="entry name" value="Methyltransf_11"/>
    <property type="match status" value="1"/>
</dbReference>
<dbReference type="SUPFAM" id="SSF53335">
    <property type="entry name" value="S-adenosyl-L-methionine-dependent methyltransferases"/>
    <property type="match status" value="1"/>
</dbReference>
<dbReference type="Proteomes" id="UP000614410">
    <property type="component" value="Unassembled WGS sequence"/>
</dbReference>
<dbReference type="InterPro" id="IPR013216">
    <property type="entry name" value="Methyltransf_11"/>
</dbReference>
<feature type="domain" description="Methyltransferase type 11" evidence="1">
    <location>
        <begin position="60"/>
        <end position="154"/>
    </location>
</feature>
<sequence>MTDDPEHVALNRAAWDVMASDYVDPGRRAWESDAPCWGTWQVPDSELHILPDVDGLDTIELGCGTAYVSAWLARRGAHPVGIDNSPNQLATASSLQREHGLDFPLLLGNAETVPLPDASFDLAISEYGAALWCDPYKWIPEAARLLRPGGQLIFYTNGCLLVLCEKDDEDVPVEPVLRRAYFGLHRTAWSDQHTVEFHLGYGDWIRLLRANGFEVENLIEVRPPEGATTRYPYVDLAWARRWPSEEAWIARKRQ</sequence>
<dbReference type="EMBL" id="JAEKNN010000061">
    <property type="protein sequence ID" value="MBJ7610302.1"/>
    <property type="molecule type" value="Genomic_DNA"/>
</dbReference>
<comment type="caution">
    <text evidence="2">The sequence shown here is derived from an EMBL/GenBank/DDBJ whole genome shotgun (WGS) entry which is preliminary data.</text>
</comment>
<organism evidence="2 3">
    <name type="scientific">Candidatus Amunia macphersoniae</name>
    <dbReference type="NCBI Taxonomy" id="3127014"/>
    <lineage>
        <taxon>Bacteria</taxon>
        <taxon>Bacillati</taxon>
        <taxon>Candidatus Dormiibacterota</taxon>
        <taxon>Candidatus Dormibacteria</taxon>
        <taxon>Candidatus Aeolococcales</taxon>
        <taxon>Candidatus Aeolococcaceae</taxon>
        <taxon>Candidatus Amunia</taxon>
    </lineage>
</organism>
<evidence type="ECO:0000259" key="1">
    <source>
        <dbReference type="Pfam" id="PF08241"/>
    </source>
</evidence>
<dbReference type="InterPro" id="IPR029063">
    <property type="entry name" value="SAM-dependent_MTases_sf"/>
</dbReference>
<gene>
    <name evidence="2" type="ORF">JF887_12855</name>
</gene>
<dbReference type="Gene3D" id="3.40.50.150">
    <property type="entry name" value="Vaccinia Virus protein VP39"/>
    <property type="match status" value="1"/>
</dbReference>